<evidence type="ECO:0000256" key="4">
    <source>
        <dbReference type="ARBA" id="ARBA00022692"/>
    </source>
</evidence>
<dbReference type="Gene3D" id="1.20.1250.20">
    <property type="entry name" value="MFS general substrate transporter like domains"/>
    <property type="match status" value="1"/>
</dbReference>
<feature type="transmembrane region" description="Helical" evidence="7">
    <location>
        <begin position="287"/>
        <end position="310"/>
    </location>
</feature>
<sequence>MRRWLNLMILGVFFFMVIVDGSIVTIAIPAMAHGLAVGTERVGLVISIYLVTISALLLPFGQLGAQWGRERCFMLGTLAFLVGSWLTGAGTQLSWVLGGRVLQGVGASLTMANSYALVADWFPPQQLGRAFGIESIFISLGGLAGPGLGGLVLTHWDWRYLFWLNLPIGGLCLLAAILWFPRASSRQRLHLDWGGTGILMALAIVFYVSTASSLTQPGLALLGLALSGGLLWLLVRWEQRSPHPLLSLALLKTPTFGCPLAAAFTTFVAAYFFTLLGPIYLQVVVGLSPAATGAVLMAGPLVAIVANPLAGMAADRWSQPHVMQNGLLLLLLSALGLVLLTGQFEPLAFLLVSVVMAIGTSVFGTANSAFLMREVTPEQRGAAGALTALLREVGLVLGVSLASTSFYGSLGVLAGQPLTTALGQPSGRLLTAQHLAYALATLILLGGWWLNRRLLKSGHAPRRHASQPDLFSLFEARFRSRRL</sequence>
<keyword evidence="5 7" id="KW-1133">Transmembrane helix</keyword>
<dbReference type="InterPro" id="IPR020846">
    <property type="entry name" value="MFS_dom"/>
</dbReference>
<feature type="transmembrane region" description="Helical" evidence="7">
    <location>
        <begin position="434"/>
        <end position="451"/>
    </location>
</feature>
<feature type="transmembrane region" description="Helical" evidence="7">
    <location>
        <begin position="191"/>
        <end position="208"/>
    </location>
</feature>
<accession>A0ABW4BGH7</accession>
<dbReference type="InterPro" id="IPR036259">
    <property type="entry name" value="MFS_trans_sf"/>
</dbReference>
<dbReference type="Proteomes" id="UP001597199">
    <property type="component" value="Unassembled WGS sequence"/>
</dbReference>
<keyword evidence="6 7" id="KW-0472">Membrane</keyword>
<reference evidence="10" key="1">
    <citation type="journal article" date="2019" name="Int. J. Syst. Evol. Microbiol.">
        <title>The Global Catalogue of Microorganisms (GCM) 10K type strain sequencing project: providing services to taxonomists for standard genome sequencing and annotation.</title>
        <authorList>
            <consortium name="The Broad Institute Genomics Platform"/>
            <consortium name="The Broad Institute Genome Sequencing Center for Infectious Disease"/>
            <person name="Wu L."/>
            <person name="Ma J."/>
        </authorList>
    </citation>
    <scope>NUCLEOTIDE SEQUENCE [LARGE SCALE GENOMIC DNA]</scope>
    <source>
        <strain evidence="10">CCM 9110</strain>
    </source>
</reference>
<evidence type="ECO:0000259" key="8">
    <source>
        <dbReference type="PROSITE" id="PS50850"/>
    </source>
</evidence>
<protein>
    <submittedName>
        <fullName evidence="9">MFS transporter</fullName>
    </submittedName>
</protein>
<dbReference type="PROSITE" id="PS50850">
    <property type="entry name" value="MFS"/>
    <property type="match status" value="1"/>
</dbReference>
<evidence type="ECO:0000313" key="10">
    <source>
        <dbReference type="Proteomes" id="UP001597199"/>
    </source>
</evidence>
<dbReference type="Gene3D" id="1.20.1720.10">
    <property type="entry name" value="Multidrug resistance protein D"/>
    <property type="match status" value="1"/>
</dbReference>
<dbReference type="CDD" id="cd17321">
    <property type="entry name" value="MFS_MMR_MDR_like"/>
    <property type="match status" value="1"/>
</dbReference>
<dbReference type="PANTHER" id="PTHR42718">
    <property type="entry name" value="MAJOR FACILITATOR SUPERFAMILY MULTIDRUG TRANSPORTER MFSC"/>
    <property type="match status" value="1"/>
</dbReference>
<feature type="transmembrane region" description="Helical" evidence="7">
    <location>
        <begin position="42"/>
        <end position="60"/>
    </location>
</feature>
<evidence type="ECO:0000256" key="1">
    <source>
        <dbReference type="ARBA" id="ARBA00004651"/>
    </source>
</evidence>
<dbReference type="PANTHER" id="PTHR42718:SF46">
    <property type="entry name" value="BLR6921 PROTEIN"/>
    <property type="match status" value="1"/>
</dbReference>
<organism evidence="9 10">
    <name type="scientific">Lacticaseibacillus suilingensis</name>
    <dbReference type="NCBI Taxonomy" id="2799577"/>
    <lineage>
        <taxon>Bacteria</taxon>
        <taxon>Bacillati</taxon>
        <taxon>Bacillota</taxon>
        <taxon>Bacilli</taxon>
        <taxon>Lactobacillales</taxon>
        <taxon>Lactobacillaceae</taxon>
        <taxon>Lacticaseibacillus</taxon>
    </lineage>
</organism>
<evidence type="ECO:0000256" key="5">
    <source>
        <dbReference type="ARBA" id="ARBA00022989"/>
    </source>
</evidence>
<feature type="transmembrane region" description="Helical" evidence="7">
    <location>
        <begin position="7"/>
        <end position="30"/>
    </location>
</feature>
<dbReference type="EMBL" id="JBHTOA010000025">
    <property type="protein sequence ID" value="MFD1398865.1"/>
    <property type="molecule type" value="Genomic_DNA"/>
</dbReference>
<feature type="transmembrane region" description="Helical" evidence="7">
    <location>
        <begin position="160"/>
        <end position="179"/>
    </location>
</feature>
<comment type="caution">
    <text evidence="9">The sequence shown here is derived from an EMBL/GenBank/DDBJ whole genome shotgun (WGS) entry which is preliminary data.</text>
</comment>
<feature type="transmembrane region" description="Helical" evidence="7">
    <location>
        <begin position="347"/>
        <end position="372"/>
    </location>
</feature>
<keyword evidence="2" id="KW-0813">Transport</keyword>
<name>A0ABW4BGH7_9LACO</name>
<feature type="transmembrane region" description="Helical" evidence="7">
    <location>
        <begin position="131"/>
        <end position="154"/>
    </location>
</feature>
<dbReference type="RefSeq" id="WP_204118524.1">
    <property type="nucleotide sequence ID" value="NZ_BOLV01000005.1"/>
</dbReference>
<gene>
    <name evidence="9" type="ORF">ACFQ41_06040</name>
</gene>
<evidence type="ECO:0000256" key="2">
    <source>
        <dbReference type="ARBA" id="ARBA00022448"/>
    </source>
</evidence>
<dbReference type="Pfam" id="PF07690">
    <property type="entry name" value="MFS_1"/>
    <property type="match status" value="1"/>
</dbReference>
<keyword evidence="4 7" id="KW-0812">Transmembrane</keyword>
<feature type="transmembrane region" description="Helical" evidence="7">
    <location>
        <begin position="256"/>
        <end position="281"/>
    </location>
</feature>
<evidence type="ECO:0000256" key="6">
    <source>
        <dbReference type="ARBA" id="ARBA00023136"/>
    </source>
</evidence>
<feature type="transmembrane region" description="Helical" evidence="7">
    <location>
        <begin position="393"/>
        <end position="414"/>
    </location>
</feature>
<dbReference type="InterPro" id="IPR011701">
    <property type="entry name" value="MFS"/>
</dbReference>
<feature type="transmembrane region" description="Helical" evidence="7">
    <location>
        <begin position="72"/>
        <end position="95"/>
    </location>
</feature>
<feature type="transmembrane region" description="Helical" evidence="7">
    <location>
        <begin position="214"/>
        <end position="235"/>
    </location>
</feature>
<evidence type="ECO:0000256" key="3">
    <source>
        <dbReference type="ARBA" id="ARBA00022475"/>
    </source>
</evidence>
<dbReference type="SUPFAM" id="SSF103473">
    <property type="entry name" value="MFS general substrate transporter"/>
    <property type="match status" value="1"/>
</dbReference>
<feature type="domain" description="Major facilitator superfamily (MFS) profile" evidence="8">
    <location>
        <begin position="6"/>
        <end position="449"/>
    </location>
</feature>
<keyword evidence="10" id="KW-1185">Reference proteome</keyword>
<evidence type="ECO:0000313" key="9">
    <source>
        <dbReference type="EMBL" id="MFD1398865.1"/>
    </source>
</evidence>
<comment type="subcellular location">
    <subcellularLocation>
        <location evidence="1">Cell membrane</location>
        <topology evidence="1">Multi-pass membrane protein</topology>
    </subcellularLocation>
</comment>
<keyword evidence="3" id="KW-1003">Cell membrane</keyword>
<proteinExistence type="predicted"/>
<dbReference type="PRINTS" id="PR01036">
    <property type="entry name" value="TCRTETB"/>
</dbReference>
<evidence type="ECO:0000256" key="7">
    <source>
        <dbReference type="SAM" id="Phobius"/>
    </source>
</evidence>